<dbReference type="Proteomes" id="UP001622557">
    <property type="component" value="Chromosome"/>
</dbReference>
<evidence type="ECO:0000313" key="3">
    <source>
        <dbReference type="Proteomes" id="UP001622557"/>
    </source>
</evidence>
<name>A0ABZ1L012_STRAH</name>
<dbReference type="EMBL" id="CP108164">
    <property type="protein sequence ID" value="WTQ85598.1"/>
    <property type="molecule type" value="Genomic_DNA"/>
</dbReference>
<keyword evidence="3" id="KW-1185">Reference proteome</keyword>
<dbReference type="RefSeq" id="WP_405454348.1">
    <property type="nucleotide sequence ID" value="NZ_CP108164.1"/>
</dbReference>
<evidence type="ECO:0000313" key="2">
    <source>
        <dbReference type="EMBL" id="WTQ85598.1"/>
    </source>
</evidence>
<evidence type="ECO:0000256" key="1">
    <source>
        <dbReference type="SAM" id="Phobius"/>
    </source>
</evidence>
<keyword evidence="1" id="KW-0812">Transmembrane</keyword>
<protein>
    <submittedName>
        <fullName evidence="2">Uncharacterized protein</fullName>
    </submittedName>
</protein>
<organism evidence="2 3">
    <name type="scientific">Streptomyces achromogenes</name>
    <dbReference type="NCBI Taxonomy" id="67255"/>
    <lineage>
        <taxon>Bacteria</taxon>
        <taxon>Bacillati</taxon>
        <taxon>Actinomycetota</taxon>
        <taxon>Actinomycetes</taxon>
        <taxon>Kitasatosporales</taxon>
        <taxon>Streptomycetaceae</taxon>
        <taxon>Streptomyces</taxon>
    </lineage>
</organism>
<keyword evidence="1" id="KW-0472">Membrane</keyword>
<feature type="transmembrane region" description="Helical" evidence="1">
    <location>
        <begin position="21"/>
        <end position="42"/>
    </location>
</feature>
<gene>
    <name evidence="2" type="ORF">OG350_37330</name>
</gene>
<proteinExistence type="predicted"/>
<accession>A0ABZ1L012</accession>
<dbReference type="GeneID" id="97286229"/>
<reference evidence="2 3" key="1">
    <citation type="submission" date="2022-10" db="EMBL/GenBank/DDBJ databases">
        <title>The complete genomes of actinobacterial strains from the NBC collection.</title>
        <authorList>
            <person name="Joergensen T.S."/>
            <person name="Alvarez Arevalo M."/>
            <person name="Sterndorff E.B."/>
            <person name="Faurdal D."/>
            <person name="Vuksanovic O."/>
            <person name="Mourched A.-S."/>
            <person name="Charusanti P."/>
            <person name="Shaw S."/>
            <person name="Blin K."/>
            <person name="Weber T."/>
        </authorList>
    </citation>
    <scope>NUCLEOTIDE SEQUENCE [LARGE SCALE GENOMIC DNA]</scope>
    <source>
        <strain evidence="2 3">NBC_00156</strain>
    </source>
</reference>
<sequence length="220" mass="24726">MSETSSPERRPHRRRFEQAHLWSSTVTGLVALGLSLYSFVALQRSPEIDVTLPHVLRISQEKDVWVILQPTMSSRLHTEDIEVVTDMRLALQPSGAAGPSPTPRFFWENNVSWKFGPKTGELRHDPVSDPAPLIVSQSMPQQPVTHFIATGWNFRPGRYEGTVTLSRASSRASITKHFCLDITEQDLSEFRSGGQFHQLEFRNDVPSRTGRQGDCYAGPA</sequence>
<keyword evidence="1" id="KW-1133">Transmembrane helix</keyword>